<keyword evidence="3" id="KW-0812">Transmembrane</keyword>
<comment type="caution">
    <text evidence="4">The sequence shown here is derived from an EMBL/GenBank/DDBJ whole genome shotgun (WGS) entry which is preliminary data.</text>
</comment>
<sequence length="1030" mass="118159">MKEFVQSLLFDQEDHELVRMVNEVLSLDRPGKSFKKLLGPYLHPHGIKEMAAPKELRIAYAMIHLLDALNVGKAEDRVKALRSVMDEVLHTSESCLRKNTARVLLQIMKELVRAHGSYQRQLELAHDFRTAVPGKPRTIRRQLYHYHLLEMPETWNQITLDDHVHDANTKGRKSATHLVMDAWIKGIRFLTVIYYNYVTPQAAAEIVEAAEIMGITVRIGLELSARFRDRYVQCIWSPRGFSDAEDFLEFLERPEVRTFLEEGRKVSAYQQQYVFAVLEEFNARHRLHINAAYNIELAPISQKEFSVFVEPGQPSLLHLSDLIYTQVKALLENQLSEIQDQHDDASAFAQLIKQMEELTAEKILNEYLVPSKNPTIPDPDLPDEDQDVSRKRHDSDKTAQHVPEMLRLSPLQLYERLSQLHSGYRITLNLCGLTVEDVLELLYDSKGMITHLEIFNYKDYSAGDSEDNVKINELQFAINNGNVMKLKRLIREIIQRVEDSDRDDKVERCEKLAVILYNITTLRNYYKKTPLKSRIGTDSTGRFAYLYGMGFVLKETLPHRARKECEAEAVLGPCRQFIPVSTTAFLRTTYIPCSSSNRFVDALYAHIRLLPGLQWLGYQKLVDWDVQIFSTRIEQPGNLVTLGGVRSDSESVFSSRTPAGRQNTPTFSLKYLNHGIKHSLKMFIGFLPAFVTFVLTKDWWVLRYLGAVIWFGITGLRNILQSVLGGGGLRRSPLLRWKDYVSWGRLSDSLLYTGFSVPLLDYAVKRLLLDALFGITTTTNPILLYTVMALANGMYISTHNIVRGLPRTAIVGNFFRSILSIPIAIAFNAVIGNSLTMLGVEGINRILQKWAAVISKAASDCVAGVIEGVADRHQNMRMRFIDYEEKLEQLRDTYAQLELLFPENDVAELLESPKVLIKKVTATARQLEKIIIINSLDLLYFWMYQPRARNVLRNSMRSMSLEEIHMLVHSQYVLKRQKEISKLFINGLIGKNFSRALAFFLNRSEEYITAINRLAQECILRKEKDRMDGI</sequence>
<feature type="region of interest" description="Disordered" evidence="2">
    <location>
        <begin position="370"/>
        <end position="401"/>
    </location>
</feature>
<keyword evidence="3" id="KW-1133">Transmembrane helix</keyword>
<dbReference type="EMBL" id="PDPS01000024">
    <property type="protein sequence ID" value="PID58101.1"/>
    <property type="molecule type" value="Genomic_DNA"/>
</dbReference>
<evidence type="ECO:0000256" key="1">
    <source>
        <dbReference type="SAM" id="Coils"/>
    </source>
</evidence>
<feature type="compositionally biased region" description="Basic and acidic residues" evidence="2">
    <location>
        <begin position="387"/>
        <end position="399"/>
    </location>
</feature>
<keyword evidence="3" id="KW-0472">Membrane</keyword>
<feature type="transmembrane region" description="Helical" evidence="3">
    <location>
        <begin position="782"/>
        <end position="802"/>
    </location>
</feature>
<name>A0A2G6E8J1_9BACT</name>
<evidence type="ECO:0000313" key="5">
    <source>
        <dbReference type="Proteomes" id="UP000229740"/>
    </source>
</evidence>
<accession>A0A2G6E8J1</accession>
<keyword evidence="1" id="KW-0175">Coiled coil</keyword>
<feature type="coiled-coil region" evidence="1">
    <location>
        <begin position="873"/>
        <end position="900"/>
    </location>
</feature>
<dbReference type="AlphaFoldDB" id="A0A2G6E8J1"/>
<proteinExistence type="predicted"/>
<evidence type="ECO:0000256" key="3">
    <source>
        <dbReference type="SAM" id="Phobius"/>
    </source>
</evidence>
<gene>
    <name evidence="4" type="ORF">CSB45_05275</name>
</gene>
<evidence type="ECO:0000313" key="4">
    <source>
        <dbReference type="EMBL" id="PID58101.1"/>
    </source>
</evidence>
<organism evidence="4 5">
    <name type="scientific">candidate division KSB3 bacterium</name>
    <dbReference type="NCBI Taxonomy" id="2044937"/>
    <lineage>
        <taxon>Bacteria</taxon>
        <taxon>candidate division KSB3</taxon>
    </lineage>
</organism>
<dbReference type="Proteomes" id="UP000229740">
    <property type="component" value="Unassembled WGS sequence"/>
</dbReference>
<feature type="transmembrane region" description="Helical" evidence="3">
    <location>
        <begin position="814"/>
        <end position="838"/>
    </location>
</feature>
<evidence type="ECO:0000256" key="2">
    <source>
        <dbReference type="SAM" id="MobiDB-lite"/>
    </source>
</evidence>
<protein>
    <submittedName>
        <fullName evidence="4">Uncharacterized protein</fullName>
    </submittedName>
</protein>
<reference evidence="4 5" key="1">
    <citation type="submission" date="2017-10" db="EMBL/GenBank/DDBJ databases">
        <title>Novel microbial diversity and functional potential in the marine mammal oral microbiome.</title>
        <authorList>
            <person name="Dudek N.K."/>
            <person name="Sun C.L."/>
            <person name="Burstein D."/>
            <person name="Kantor R.S."/>
            <person name="Aliaga Goltsman D.S."/>
            <person name="Bik E.M."/>
            <person name="Thomas B.C."/>
            <person name="Banfield J.F."/>
            <person name="Relman D.A."/>
        </authorList>
    </citation>
    <scope>NUCLEOTIDE SEQUENCE [LARGE SCALE GENOMIC DNA]</scope>
    <source>
        <strain evidence="4">DOLZORAL124_49_17</strain>
    </source>
</reference>